<sequence>MTKSSDMVVLRSLLFVFDIENTIDEAREEVIVSKDINADSELVELFDSLLKSDFLIFQSHEREWFIERISFYLGEGANFDEIFSRITTYFDDDVKDQRHFMRVLLSCLKRYQSEGAENS</sequence>
<reference evidence="1 2" key="1">
    <citation type="submission" date="2015-03" db="EMBL/GenBank/DDBJ databases">
        <title>Pseudomonas fluorescens 1855-344 Genome sequencing and assembly.</title>
        <authorList>
            <person name="Eng W.W.H."/>
            <person name="Gan H.M."/>
            <person name="Savka M.A."/>
        </authorList>
    </citation>
    <scope>NUCLEOTIDE SEQUENCE [LARGE SCALE GENOMIC DNA]</scope>
    <source>
        <strain evidence="1 2">1855-344</strain>
    </source>
</reference>
<evidence type="ECO:0008006" key="3">
    <source>
        <dbReference type="Google" id="ProtNLM"/>
    </source>
</evidence>
<dbReference type="AlphaFoldDB" id="A0A0F4XET8"/>
<organism evidence="1 2">
    <name type="scientific">Pseudomonas kilonensis</name>
    <dbReference type="NCBI Taxonomy" id="132476"/>
    <lineage>
        <taxon>Bacteria</taxon>
        <taxon>Pseudomonadati</taxon>
        <taxon>Pseudomonadota</taxon>
        <taxon>Gammaproteobacteria</taxon>
        <taxon>Pseudomonadales</taxon>
        <taxon>Pseudomonadaceae</taxon>
        <taxon>Pseudomonas</taxon>
    </lineage>
</organism>
<dbReference type="Proteomes" id="UP000033662">
    <property type="component" value="Unassembled WGS sequence"/>
</dbReference>
<name>A0A0F4XET8_9PSED</name>
<dbReference type="PATRIC" id="fig|132476.4.peg.4987"/>
<accession>A0A0F4XET8</accession>
<comment type="caution">
    <text evidence="1">The sequence shown here is derived from an EMBL/GenBank/DDBJ whole genome shotgun (WGS) entry which is preliminary data.</text>
</comment>
<dbReference type="EMBL" id="JZXC01000041">
    <property type="protein sequence ID" value="KKA04400.1"/>
    <property type="molecule type" value="Genomic_DNA"/>
</dbReference>
<protein>
    <recommendedName>
        <fullName evidence="3">CdiI immunity protein domain-containing protein</fullName>
    </recommendedName>
</protein>
<gene>
    <name evidence="1" type="ORF">VP02_27930</name>
</gene>
<evidence type="ECO:0000313" key="2">
    <source>
        <dbReference type="Proteomes" id="UP000033662"/>
    </source>
</evidence>
<proteinExistence type="predicted"/>
<evidence type="ECO:0000313" key="1">
    <source>
        <dbReference type="EMBL" id="KKA04400.1"/>
    </source>
</evidence>
<dbReference type="OrthoDB" id="6895414at2"/>